<dbReference type="Gene3D" id="3.30.1370.130">
    <property type="match status" value="1"/>
</dbReference>
<feature type="domain" description="Type II/III secretion system secretin-like" evidence="6">
    <location>
        <begin position="244"/>
        <end position="403"/>
    </location>
</feature>
<reference evidence="8 9" key="1">
    <citation type="submission" date="2019-05" db="EMBL/GenBank/DDBJ databases">
        <title>Complete genome sequence of Izhakiella calystegiae KSNA2, an endophyte isolated from beach morning glory (Calystegia soldanella).</title>
        <authorList>
            <person name="Jiang L."/>
            <person name="Jeong J.C."/>
            <person name="Kim C.Y."/>
            <person name="Kim D.H."/>
            <person name="Kim S.W."/>
            <person name="Lee j."/>
        </authorList>
    </citation>
    <scope>NUCLEOTIDE SEQUENCE [LARGE SCALE GENOMIC DNA]</scope>
    <source>
        <strain evidence="8 9">KSNA2</strain>
    </source>
</reference>
<dbReference type="AlphaFoldDB" id="A0A4P8YNX0"/>
<keyword evidence="3" id="KW-0472">Membrane</keyword>
<evidence type="ECO:0000259" key="6">
    <source>
        <dbReference type="Pfam" id="PF00263"/>
    </source>
</evidence>
<protein>
    <submittedName>
        <fullName evidence="8">DNA uptake porin HofQ</fullName>
    </submittedName>
</protein>
<comment type="similarity">
    <text evidence="4">Belongs to the bacterial secretin family.</text>
</comment>
<keyword evidence="5" id="KW-0813">Transport</keyword>
<dbReference type="InterPro" id="IPR004846">
    <property type="entry name" value="T2SS/T3SS_dom"/>
</dbReference>
<evidence type="ECO:0000256" key="3">
    <source>
        <dbReference type="ARBA" id="ARBA00023136"/>
    </source>
</evidence>
<dbReference type="Proteomes" id="UP000302163">
    <property type="component" value="Chromosome"/>
</dbReference>
<dbReference type="KEGG" id="izh:FEM41_03610"/>
<name>A0A4P8YNX0_9ENTR</name>
<accession>A0A4P8YNX0</accession>
<dbReference type="GO" id="GO:0009306">
    <property type="term" value="P:protein secretion"/>
    <property type="evidence" value="ECO:0007669"/>
    <property type="project" value="InterPro"/>
</dbReference>
<evidence type="ECO:0000259" key="7">
    <source>
        <dbReference type="Pfam" id="PF03958"/>
    </source>
</evidence>
<evidence type="ECO:0000256" key="5">
    <source>
        <dbReference type="RuleBase" id="RU004004"/>
    </source>
</evidence>
<feature type="domain" description="NolW-like" evidence="7">
    <location>
        <begin position="115"/>
        <end position="179"/>
    </location>
</feature>
<dbReference type="PROSITE" id="PS00875">
    <property type="entry name" value="T2SP_D"/>
    <property type="match status" value="1"/>
</dbReference>
<keyword evidence="9" id="KW-1185">Reference proteome</keyword>
<dbReference type="InterPro" id="IPR001775">
    <property type="entry name" value="GspD/PilQ"/>
</dbReference>
<evidence type="ECO:0000313" key="9">
    <source>
        <dbReference type="Proteomes" id="UP000302163"/>
    </source>
</evidence>
<keyword evidence="2" id="KW-0732">Signal</keyword>
<evidence type="ECO:0000256" key="4">
    <source>
        <dbReference type="RuleBase" id="RU004003"/>
    </source>
</evidence>
<dbReference type="PANTHER" id="PTHR30604">
    <property type="entry name" value="PROTEIN TRANSPORT PROTEIN HOFQ"/>
    <property type="match status" value="1"/>
</dbReference>
<dbReference type="InterPro" id="IPR004845">
    <property type="entry name" value="T2SS_GspD_CS"/>
</dbReference>
<dbReference type="PRINTS" id="PR00811">
    <property type="entry name" value="BCTERIALGSPD"/>
</dbReference>
<sequence>MLFGFLWAVTGLAAVPDEVSLSADEAPVVQVLQALAESQEVSLVVAPGVEGELSLHLTALSWKQAFGAVTQAAGLAWERKGNLVSVWPAGRKTPGTEQQEAARNTPRDRRPLLREIFPLSHASAGELAAALRESGEHVLSARGTITVDARTNRLLVDDIRAALPRIRSWVTEMDRPMGQVELIAHIVSMTQSSLRELGIKWSRAARAEGRSSLSADLSVAAASSRIGFSVGRINGRLLEIELSALEQKHQLAFIASPRLLAAHQQPASIKQGSEIPYQVAGTEKGSGRIEFREAVLGMEVTPTILPHSRVRLKLRISQNMPGQKLKQADGETLIIDKQEIETQIELREGETIALGGIFQQRRQSDKDSVPLLGAIPVLGHLFSHDGRSKERRELVVFITPHLLKEG</sequence>
<dbReference type="Pfam" id="PF00263">
    <property type="entry name" value="Secretin"/>
    <property type="match status" value="1"/>
</dbReference>
<dbReference type="InterPro" id="IPR038591">
    <property type="entry name" value="NolW-like_sf"/>
</dbReference>
<gene>
    <name evidence="8" type="primary">hofQ</name>
    <name evidence="8" type="ORF">FEM41_03610</name>
</gene>
<comment type="subcellular location">
    <subcellularLocation>
        <location evidence="5">Cell outer membrane</location>
    </subcellularLocation>
    <subcellularLocation>
        <location evidence="1">Membrane</location>
    </subcellularLocation>
</comment>
<dbReference type="InterPro" id="IPR005644">
    <property type="entry name" value="NolW-like"/>
</dbReference>
<dbReference type="PRINTS" id="PR01032">
    <property type="entry name" value="PHAGEIV"/>
</dbReference>
<evidence type="ECO:0000313" key="8">
    <source>
        <dbReference type="EMBL" id="QCT22591.1"/>
    </source>
</evidence>
<dbReference type="SMR" id="A0A4P8YNX0"/>
<dbReference type="Pfam" id="PF03958">
    <property type="entry name" value="Secretin_N"/>
    <property type="match status" value="1"/>
</dbReference>
<dbReference type="Gene3D" id="3.30.1370.120">
    <property type="match status" value="1"/>
</dbReference>
<organism evidence="8 9">
    <name type="scientific">Jejubacter calystegiae</name>
    <dbReference type="NCBI Taxonomy" id="2579935"/>
    <lineage>
        <taxon>Bacteria</taxon>
        <taxon>Pseudomonadati</taxon>
        <taxon>Pseudomonadota</taxon>
        <taxon>Gammaproteobacteria</taxon>
        <taxon>Enterobacterales</taxon>
        <taxon>Enterobacteriaceae</taxon>
        <taxon>Jejubacter</taxon>
    </lineage>
</organism>
<dbReference type="InterPro" id="IPR051808">
    <property type="entry name" value="Type_IV_pilus_biogenesis"/>
</dbReference>
<dbReference type="RefSeq" id="WP_138099098.1">
    <property type="nucleotide sequence ID" value="NZ_CP040428.1"/>
</dbReference>
<proteinExistence type="inferred from homology"/>
<evidence type="ECO:0000256" key="2">
    <source>
        <dbReference type="ARBA" id="ARBA00022729"/>
    </source>
</evidence>
<dbReference type="OrthoDB" id="9775455at2"/>
<dbReference type="GO" id="GO:0009279">
    <property type="term" value="C:cell outer membrane"/>
    <property type="evidence" value="ECO:0007669"/>
    <property type="project" value="UniProtKB-SubCell"/>
</dbReference>
<dbReference type="EMBL" id="CP040428">
    <property type="protein sequence ID" value="QCT22591.1"/>
    <property type="molecule type" value="Genomic_DNA"/>
</dbReference>
<dbReference type="PANTHER" id="PTHR30604:SF1">
    <property type="entry name" value="DNA UTILIZATION PROTEIN HOFQ"/>
    <property type="match status" value="1"/>
</dbReference>
<evidence type="ECO:0000256" key="1">
    <source>
        <dbReference type="ARBA" id="ARBA00004370"/>
    </source>
</evidence>